<dbReference type="EMBL" id="QLIN01000003">
    <property type="protein sequence ID" value="RAI70837.1"/>
    <property type="molecule type" value="Genomic_DNA"/>
</dbReference>
<dbReference type="AlphaFoldDB" id="A0A327N6F8"/>
<dbReference type="Proteomes" id="UP000249493">
    <property type="component" value="Unassembled WGS sequence"/>
</dbReference>
<gene>
    <name evidence="1" type="ORF">DOZ80_10215</name>
</gene>
<accession>A0A327N6F8</accession>
<dbReference type="RefSeq" id="WP_111282363.1">
    <property type="nucleotide sequence ID" value="NZ_QLIN01000003.1"/>
</dbReference>
<comment type="caution">
    <text evidence="1">The sequence shown here is derived from an EMBL/GenBank/DDBJ whole genome shotgun (WGS) entry which is preliminary data.</text>
</comment>
<protein>
    <submittedName>
        <fullName evidence="1">Uncharacterized protein</fullName>
    </submittedName>
</protein>
<proteinExistence type="predicted"/>
<sequence>MSDLKISFNVTQTPEGYNLNSFHSIKKQDSIDHSAFQYIGLLYHGIDAANEYDSRFTPAVVESFSASILNLGFPECTPMHMLSTSNWKERMYIVWGFISEKSQKNARALDYEEFHNYWPSLEFCEPGWDNEVKKWFSSQPCCTHLCE</sequence>
<name>A0A327N6F8_PSEFL</name>
<evidence type="ECO:0000313" key="1">
    <source>
        <dbReference type="EMBL" id="RAI70837.1"/>
    </source>
</evidence>
<organism evidence="1 2">
    <name type="scientific">Pseudomonas fluorescens</name>
    <dbReference type="NCBI Taxonomy" id="294"/>
    <lineage>
        <taxon>Bacteria</taxon>
        <taxon>Pseudomonadati</taxon>
        <taxon>Pseudomonadota</taxon>
        <taxon>Gammaproteobacteria</taxon>
        <taxon>Pseudomonadales</taxon>
        <taxon>Pseudomonadaceae</taxon>
        <taxon>Pseudomonas</taxon>
    </lineage>
</organism>
<reference evidence="1 2" key="1">
    <citation type="submission" date="2018-06" db="EMBL/GenBank/DDBJ databases">
        <authorList>
            <person name="Zhirakovskaya E."/>
        </authorList>
    </citation>
    <scope>NUCLEOTIDE SEQUENCE [LARGE SCALE GENOMIC DNA]</scope>
    <source>
        <strain evidence="1 2">LY3</strain>
    </source>
</reference>
<evidence type="ECO:0000313" key="2">
    <source>
        <dbReference type="Proteomes" id="UP000249493"/>
    </source>
</evidence>